<dbReference type="OrthoDB" id="2021138at2759"/>
<dbReference type="GO" id="GO:0005509">
    <property type="term" value="F:calcium ion binding"/>
    <property type="evidence" value="ECO:0007669"/>
    <property type="project" value="InterPro"/>
</dbReference>
<gene>
    <name evidence="6" type="primary">Contig15200.g16191</name>
    <name evidence="6" type="ORF">STYLEM_12056</name>
</gene>
<proteinExistence type="predicted"/>
<dbReference type="Gene3D" id="1.10.238.10">
    <property type="entry name" value="EF-hand"/>
    <property type="match status" value="1"/>
</dbReference>
<dbReference type="AlphaFoldDB" id="A0A078ANY4"/>
<keyword evidence="4" id="KW-0472">Membrane</keyword>
<dbReference type="PROSITE" id="PS50222">
    <property type="entry name" value="EF_HAND_2"/>
    <property type="match status" value="1"/>
</dbReference>
<feature type="region of interest" description="Disordered" evidence="3">
    <location>
        <begin position="135"/>
        <end position="154"/>
    </location>
</feature>
<evidence type="ECO:0000256" key="2">
    <source>
        <dbReference type="SAM" id="Coils"/>
    </source>
</evidence>
<keyword evidence="4" id="KW-1133">Transmembrane helix</keyword>
<feature type="coiled-coil region" evidence="2">
    <location>
        <begin position="646"/>
        <end position="705"/>
    </location>
</feature>
<dbReference type="SUPFAM" id="SSF47473">
    <property type="entry name" value="EF-hand"/>
    <property type="match status" value="1"/>
</dbReference>
<evidence type="ECO:0000259" key="5">
    <source>
        <dbReference type="PROSITE" id="PS50222"/>
    </source>
</evidence>
<sequence>MVELPMQLKNYIIYVKELNINNNPFKDINQVINALKNLPNLISLYMSLYEEDTVHAVITQLTQLQFLNGIEISRKEVLNTQFSNDQCITQPNEEDEQLKQNQCDSPTTQSNRRHTSSHKVIKEEDLPLELIKETDEDDNQSFTQNQPHNLTRDQDIAVVGATRLSDITGAQSNISSFKNSPVKSAKNNFQKPLQLNTSSAQSSQSQINGEAKMNQGLNSKDSQVQNKQPQDLFSTSDLEKISQYFENIGGFIIRAGYDTNNQTRMDFNRQMEQLVNQLKEFSVKQIPEQYKQAQYLQAKSTLIELCLKKLHQYLLLTGNPIQGIFQGLLGQSTLLVQQLFYLINQSELKRQQQVEGLSQDLQNLKYYINEEKEQLDTKLANLVAENERLKQIMNINTIHSFHDTIIPREINSSMSSNGLRSPNFNQKQINISFINTPQSIDQVSVSNFQSPPNEILGGSKKMSAQGYSNKKMHIKNKSFDFTKQFTVMKNYSTAQNKLTPQIPSGFASPKSTFHRKQQSYEKQLYEASDINLHTKKKITKLNESIVSKQNEPKALGIRQTKEIITEVFNTKIVYDQKCRELQMPIETMEQYLYTFLSKKYGLKDADVGLFAKCLKNECDQEFRQVQDFVKDQISYALKQVVRDKYNQKAESEINNILDNVKQNTNSMDKWMWQKTLAKLYSSEEKDKLEQKINELIQQQVLKESTSAKKQTASSRKSLNTSTLNGKRFTDIVLETQLKQHELYLKPFNELFKDIDSDNNGILSHEEFKKLCQIMEIRNRSTHSCNILNDKSVLQLIKTIDPCGHKQMTYGQILYALANVKYIFSIIISLIQLRKLCQYRICNPQVMMSAASKAILILRQTCYRYICSSSRINKTLVPL</sequence>
<feature type="transmembrane region" description="Helical" evidence="4">
    <location>
        <begin position="812"/>
        <end position="830"/>
    </location>
</feature>
<evidence type="ECO:0000256" key="1">
    <source>
        <dbReference type="ARBA" id="ARBA00022837"/>
    </source>
</evidence>
<dbReference type="Proteomes" id="UP000039865">
    <property type="component" value="Unassembled WGS sequence"/>
</dbReference>
<keyword evidence="1" id="KW-0106">Calcium</keyword>
<dbReference type="EMBL" id="CCKQ01011449">
    <property type="protein sequence ID" value="CDW83017.1"/>
    <property type="molecule type" value="Genomic_DNA"/>
</dbReference>
<keyword evidence="4" id="KW-0812">Transmembrane</keyword>
<feature type="compositionally biased region" description="Polar residues" evidence="3">
    <location>
        <begin position="140"/>
        <end position="149"/>
    </location>
</feature>
<organism evidence="6 7">
    <name type="scientific">Stylonychia lemnae</name>
    <name type="common">Ciliate</name>
    <dbReference type="NCBI Taxonomy" id="5949"/>
    <lineage>
        <taxon>Eukaryota</taxon>
        <taxon>Sar</taxon>
        <taxon>Alveolata</taxon>
        <taxon>Ciliophora</taxon>
        <taxon>Intramacronucleata</taxon>
        <taxon>Spirotrichea</taxon>
        <taxon>Stichotrichia</taxon>
        <taxon>Sporadotrichida</taxon>
        <taxon>Oxytrichidae</taxon>
        <taxon>Stylonychinae</taxon>
        <taxon>Stylonychia</taxon>
    </lineage>
</organism>
<evidence type="ECO:0000256" key="4">
    <source>
        <dbReference type="SAM" id="Phobius"/>
    </source>
</evidence>
<keyword evidence="2" id="KW-0175">Coiled coil</keyword>
<keyword evidence="7" id="KW-1185">Reference proteome</keyword>
<evidence type="ECO:0000313" key="7">
    <source>
        <dbReference type="Proteomes" id="UP000039865"/>
    </source>
</evidence>
<reference evidence="6 7" key="1">
    <citation type="submission" date="2014-06" db="EMBL/GenBank/DDBJ databases">
        <authorList>
            <person name="Swart Estienne"/>
        </authorList>
    </citation>
    <scope>NUCLEOTIDE SEQUENCE [LARGE SCALE GENOMIC DNA]</scope>
    <source>
        <strain evidence="6 7">130c</strain>
    </source>
</reference>
<evidence type="ECO:0000313" key="6">
    <source>
        <dbReference type="EMBL" id="CDW83017.1"/>
    </source>
</evidence>
<feature type="coiled-coil region" evidence="2">
    <location>
        <begin position="354"/>
        <end position="392"/>
    </location>
</feature>
<feature type="domain" description="EF-hand" evidence="5">
    <location>
        <begin position="742"/>
        <end position="777"/>
    </location>
</feature>
<accession>A0A078ANY4</accession>
<dbReference type="SUPFAM" id="SSF52058">
    <property type="entry name" value="L domain-like"/>
    <property type="match status" value="1"/>
</dbReference>
<protein>
    <recommendedName>
        <fullName evidence="5">EF-hand domain-containing protein</fullName>
    </recommendedName>
</protein>
<evidence type="ECO:0000256" key="3">
    <source>
        <dbReference type="SAM" id="MobiDB-lite"/>
    </source>
</evidence>
<feature type="compositionally biased region" description="Polar residues" evidence="3">
    <location>
        <begin position="99"/>
        <end position="110"/>
    </location>
</feature>
<name>A0A078ANY4_STYLE</name>
<dbReference type="InterPro" id="IPR018247">
    <property type="entry name" value="EF_Hand_1_Ca_BS"/>
</dbReference>
<dbReference type="InParanoid" id="A0A078ANY4"/>
<dbReference type="InterPro" id="IPR011992">
    <property type="entry name" value="EF-hand-dom_pair"/>
</dbReference>
<feature type="region of interest" description="Disordered" evidence="3">
    <location>
        <begin position="93"/>
        <end position="127"/>
    </location>
</feature>
<dbReference type="PROSITE" id="PS00018">
    <property type="entry name" value="EF_HAND_1"/>
    <property type="match status" value="1"/>
</dbReference>
<dbReference type="InterPro" id="IPR002048">
    <property type="entry name" value="EF_hand_dom"/>
</dbReference>